<dbReference type="InterPro" id="IPR038358">
    <property type="entry name" value="VPS28_N_sf"/>
</dbReference>
<dbReference type="InterPro" id="IPR007143">
    <property type="entry name" value="Vps28"/>
</dbReference>
<dbReference type="GO" id="GO:0044877">
    <property type="term" value="F:protein-containing complex binding"/>
    <property type="evidence" value="ECO:0007669"/>
    <property type="project" value="TreeGrafter"/>
</dbReference>
<dbReference type="SUPFAM" id="SSF140111">
    <property type="entry name" value="Endosomal sorting complex assembly domain"/>
    <property type="match status" value="1"/>
</dbReference>
<evidence type="ECO:0000256" key="3">
    <source>
        <dbReference type="ARBA" id="ARBA00022753"/>
    </source>
</evidence>
<comment type="function">
    <text evidence="5">Component of the ESCRT-I complex (endosomal sorting complex required for transport I), a regulator of vesicular trafficking process.</text>
</comment>
<dbReference type="InterPro" id="IPR037206">
    <property type="entry name" value="VPS28_C_sf"/>
</dbReference>
<dbReference type="GO" id="GO:0043328">
    <property type="term" value="P:protein transport to vacuole involved in ubiquitin-dependent protein catabolic process via the multivesicular body sorting pathway"/>
    <property type="evidence" value="ECO:0007669"/>
    <property type="project" value="TreeGrafter"/>
</dbReference>
<accession>A0A7S2Z3B1</accession>
<evidence type="ECO:0000256" key="6">
    <source>
        <dbReference type="PROSITE-ProRule" id="PRU00642"/>
    </source>
</evidence>
<dbReference type="Pfam" id="PF03997">
    <property type="entry name" value="VPS28"/>
    <property type="match status" value="1"/>
</dbReference>
<keyword evidence="2 5" id="KW-0813">Transport</keyword>
<dbReference type="InterPro" id="IPR017899">
    <property type="entry name" value="VPS28_C"/>
</dbReference>
<name>A0A7S2Z3B1_9CHLO</name>
<comment type="similarity">
    <text evidence="5 6">Belongs to the VPS28 family.</text>
</comment>
<dbReference type="PROSITE" id="PS51313">
    <property type="entry name" value="VPS28_N"/>
    <property type="match status" value="1"/>
</dbReference>
<evidence type="ECO:0000256" key="1">
    <source>
        <dbReference type="ARBA" id="ARBA00004177"/>
    </source>
</evidence>
<feature type="domain" description="VPS28 N-terminal" evidence="8">
    <location>
        <begin position="1"/>
        <end position="100"/>
    </location>
</feature>
<dbReference type="EMBL" id="HBHU01006988">
    <property type="protein sequence ID" value="CAE0019243.1"/>
    <property type="molecule type" value="Transcribed_RNA"/>
</dbReference>
<dbReference type="PANTHER" id="PTHR12937">
    <property type="entry name" value="VACUOLAR PROTEIN SORTING 28, ISOFORM 2 VPS28"/>
    <property type="match status" value="1"/>
</dbReference>
<keyword evidence="4 5" id="KW-0653">Protein transport</keyword>
<dbReference type="PANTHER" id="PTHR12937:SF0">
    <property type="entry name" value="VACUOLAR PROTEIN SORTING-ASSOCIATED PROTEIN 28 HOMOLOG"/>
    <property type="match status" value="1"/>
</dbReference>
<dbReference type="FunFam" id="1.20.120.1130:FF:000001">
    <property type="entry name" value="Vacuolar protein sorting-associated protein 28 homolog"/>
    <property type="match status" value="1"/>
</dbReference>
<organism evidence="9">
    <name type="scientific">Chloropicon laureae</name>
    <dbReference type="NCBI Taxonomy" id="464258"/>
    <lineage>
        <taxon>Eukaryota</taxon>
        <taxon>Viridiplantae</taxon>
        <taxon>Chlorophyta</taxon>
        <taxon>Chloropicophyceae</taxon>
        <taxon>Chloropicales</taxon>
        <taxon>Chloropicaceae</taxon>
        <taxon>Chloropicon</taxon>
    </lineage>
</organism>
<comment type="subcellular location">
    <subcellularLocation>
        <location evidence="1">Endosome</location>
    </subcellularLocation>
</comment>
<evidence type="ECO:0000256" key="5">
    <source>
        <dbReference type="PIRNR" id="PIRNR017535"/>
    </source>
</evidence>
<dbReference type="Gene3D" id="1.20.120.1130">
    <property type="match status" value="1"/>
</dbReference>
<gene>
    <name evidence="9" type="ORF">CLAU1311_LOCUS4521</name>
</gene>
<dbReference type="SUPFAM" id="SSF140427">
    <property type="entry name" value="VPS28 C-terminal domain-like"/>
    <property type="match status" value="1"/>
</dbReference>
<protein>
    <recommendedName>
        <fullName evidence="5">Vacuolar protein sorting-associated protein 28 homolog</fullName>
    </recommendedName>
</protein>
<dbReference type="InterPro" id="IPR037202">
    <property type="entry name" value="ESCRT_assembly_dom"/>
</dbReference>
<evidence type="ECO:0000313" key="9">
    <source>
        <dbReference type="EMBL" id="CAE0019243.1"/>
    </source>
</evidence>
<evidence type="ECO:0000256" key="4">
    <source>
        <dbReference type="ARBA" id="ARBA00022927"/>
    </source>
</evidence>
<keyword evidence="3 5" id="KW-0967">Endosome</keyword>
<reference evidence="9" key="1">
    <citation type="submission" date="2021-01" db="EMBL/GenBank/DDBJ databases">
        <authorList>
            <person name="Corre E."/>
            <person name="Pelletier E."/>
            <person name="Niang G."/>
            <person name="Scheremetjew M."/>
            <person name="Finn R."/>
            <person name="Kale V."/>
            <person name="Holt S."/>
            <person name="Cochrane G."/>
            <person name="Meng A."/>
            <person name="Brown T."/>
            <person name="Cohen L."/>
        </authorList>
    </citation>
    <scope>NUCLEOTIDE SEQUENCE</scope>
    <source>
        <strain evidence="9">RCC856</strain>
    </source>
</reference>
<sequence length="208" mass="22957">MAQVKLYASKKEREMVDYSADLFAILKTTERLERAYVRDAIGAKQYETACSKLLAQFRTLCTTLKGAVPDVAKFAREHNMECPAALNRLISSGMPATIEHGKAASGPGSGSGSSAVVVASTVQYFITAMDSLKLDMTATDEVYPLLSDIMQSLHKVSKLPPEFSGKVKLKHWLSLLHSMPASQRLSQEEVRQLLFDLESSYNDFMTVL</sequence>
<dbReference type="PROSITE" id="PS51310">
    <property type="entry name" value="VPS28_C"/>
    <property type="match status" value="1"/>
</dbReference>
<proteinExistence type="inferred from homology"/>
<dbReference type="InterPro" id="IPR017898">
    <property type="entry name" value="VPS28_N"/>
</dbReference>
<evidence type="ECO:0000259" key="7">
    <source>
        <dbReference type="PROSITE" id="PS51310"/>
    </source>
</evidence>
<dbReference type="GO" id="GO:0000813">
    <property type="term" value="C:ESCRT I complex"/>
    <property type="evidence" value="ECO:0007669"/>
    <property type="project" value="UniProtKB-UniRule"/>
</dbReference>
<dbReference type="AlphaFoldDB" id="A0A7S2Z3B1"/>
<dbReference type="Gene3D" id="1.20.1440.200">
    <property type="match status" value="1"/>
</dbReference>
<evidence type="ECO:0000256" key="2">
    <source>
        <dbReference type="ARBA" id="ARBA00022448"/>
    </source>
</evidence>
<dbReference type="PIRSF" id="PIRSF017535">
    <property type="entry name" value="VPS28"/>
    <property type="match status" value="1"/>
</dbReference>
<feature type="domain" description="VPS28 C-terminal" evidence="7">
    <location>
        <begin position="113"/>
        <end position="208"/>
    </location>
</feature>
<evidence type="ECO:0000259" key="8">
    <source>
        <dbReference type="PROSITE" id="PS51313"/>
    </source>
</evidence>